<evidence type="ECO:0000313" key="1">
    <source>
        <dbReference type="EMBL" id="KAJ9077930.1"/>
    </source>
</evidence>
<dbReference type="Proteomes" id="UP001165960">
    <property type="component" value="Unassembled WGS sequence"/>
</dbReference>
<accession>A0ACC2TTT8</accession>
<evidence type="ECO:0000313" key="2">
    <source>
        <dbReference type="Proteomes" id="UP001165960"/>
    </source>
</evidence>
<reference evidence="1" key="1">
    <citation type="submission" date="2022-04" db="EMBL/GenBank/DDBJ databases">
        <title>Genome of the entomopathogenic fungus Entomophthora muscae.</title>
        <authorList>
            <person name="Elya C."/>
            <person name="Lovett B.R."/>
            <person name="Lee E."/>
            <person name="Macias A.M."/>
            <person name="Hajek A.E."/>
            <person name="De Bivort B.L."/>
            <person name="Kasson M.T."/>
            <person name="De Fine Licht H.H."/>
            <person name="Stajich J.E."/>
        </authorList>
    </citation>
    <scope>NUCLEOTIDE SEQUENCE</scope>
    <source>
        <strain evidence="1">Berkeley</strain>
    </source>
</reference>
<protein>
    <submittedName>
        <fullName evidence="1">Uncharacterized protein</fullName>
    </submittedName>
</protein>
<comment type="caution">
    <text evidence="1">The sequence shown here is derived from an EMBL/GenBank/DDBJ whole genome shotgun (WGS) entry which is preliminary data.</text>
</comment>
<sequence>MLYNHAIAVMDQTYCQNSRVNPGEVPHKRSRATQNNFLITQSQMWKSTQITKTATNVNLISVAA</sequence>
<name>A0ACC2TTT8_9FUNG</name>
<keyword evidence="2" id="KW-1185">Reference proteome</keyword>
<proteinExistence type="predicted"/>
<dbReference type="EMBL" id="QTSX02002171">
    <property type="protein sequence ID" value="KAJ9077930.1"/>
    <property type="molecule type" value="Genomic_DNA"/>
</dbReference>
<gene>
    <name evidence="1" type="ORF">DSO57_1011890</name>
</gene>
<organism evidence="1 2">
    <name type="scientific">Entomophthora muscae</name>
    <dbReference type="NCBI Taxonomy" id="34485"/>
    <lineage>
        <taxon>Eukaryota</taxon>
        <taxon>Fungi</taxon>
        <taxon>Fungi incertae sedis</taxon>
        <taxon>Zoopagomycota</taxon>
        <taxon>Entomophthoromycotina</taxon>
        <taxon>Entomophthoromycetes</taxon>
        <taxon>Entomophthorales</taxon>
        <taxon>Entomophthoraceae</taxon>
        <taxon>Entomophthora</taxon>
    </lineage>
</organism>